<evidence type="ECO:0000256" key="1">
    <source>
        <dbReference type="SAM" id="MobiDB-lite"/>
    </source>
</evidence>
<protein>
    <submittedName>
        <fullName evidence="3">Uncharacterized protein</fullName>
    </submittedName>
</protein>
<name>A0A0X8JCL6_ACTRD</name>
<keyword evidence="2" id="KW-1133">Transmembrane helix</keyword>
<gene>
    <name evidence="3" type="ORF">AXF14_00850</name>
</gene>
<feature type="compositionally biased region" description="Basic and acidic residues" evidence="1">
    <location>
        <begin position="272"/>
        <end position="295"/>
    </location>
</feature>
<reference evidence="4" key="1">
    <citation type="submission" date="2016-02" db="EMBL/GenBank/DDBJ databases">
        <authorList>
            <person name="Holder M.E."/>
            <person name="Ajami N.J."/>
            <person name="Petrosino J.F."/>
        </authorList>
    </citation>
    <scope>NUCLEOTIDE SEQUENCE [LARGE SCALE GENOMIC DNA]</scope>
    <source>
        <strain evidence="4">CCUG 36733</strain>
    </source>
</reference>
<dbReference type="STRING" id="111015.AXF14_00850"/>
<evidence type="ECO:0000313" key="4">
    <source>
        <dbReference type="Proteomes" id="UP000065220"/>
    </source>
</evidence>
<evidence type="ECO:0000313" key="3">
    <source>
        <dbReference type="EMBL" id="AMD86415.1"/>
    </source>
</evidence>
<proteinExistence type="predicted"/>
<feature type="compositionally biased region" description="Acidic residues" evidence="1">
    <location>
        <begin position="425"/>
        <end position="454"/>
    </location>
</feature>
<dbReference type="Proteomes" id="UP000065220">
    <property type="component" value="Chromosome"/>
</dbReference>
<dbReference type="KEGG" id="ard:AXF14_00850"/>
<organism evidence="3 4">
    <name type="scientific">Actinomyces radicidentis</name>
    <dbReference type="NCBI Taxonomy" id="111015"/>
    <lineage>
        <taxon>Bacteria</taxon>
        <taxon>Bacillati</taxon>
        <taxon>Actinomycetota</taxon>
        <taxon>Actinomycetes</taxon>
        <taxon>Actinomycetales</taxon>
        <taxon>Actinomycetaceae</taxon>
        <taxon>Actinomyces</taxon>
    </lineage>
</organism>
<keyword evidence="2" id="KW-0812">Transmembrane</keyword>
<feature type="compositionally biased region" description="Acidic residues" evidence="1">
    <location>
        <begin position="360"/>
        <end position="376"/>
    </location>
</feature>
<keyword evidence="2" id="KW-0472">Membrane</keyword>
<feature type="transmembrane region" description="Helical" evidence="2">
    <location>
        <begin position="213"/>
        <end position="236"/>
    </location>
</feature>
<evidence type="ECO:0000256" key="2">
    <source>
        <dbReference type="SAM" id="Phobius"/>
    </source>
</evidence>
<keyword evidence="4" id="KW-1185">Reference proteome</keyword>
<feature type="compositionally biased region" description="Low complexity" evidence="1">
    <location>
        <begin position="377"/>
        <end position="388"/>
    </location>
</feature>
<dbReference type="EMBL" id="CP014228">
    <property type="protein sequence ID" value="AMD86415.1"/>
    <property type="molecule type" value="Genomic_DNA"/>
</dbReference>
<sequence length="454" mass="46514">MSAITALVGLIVIALAVCSATVWRPSSTAEAALATTPDQHYVVTEPGVLGLVDSDVTIKATGSQKEDVTLYVARSSDVQAWLEDDPYVSVTGLSSWTQLDSTDVTKRCEEASSTASASGSASATPSATASAKASASASATATTAAEGCTALKATDADPADSADLWLATKTGKGSVSLELDATDPDLVVLAATDGSSDAPRLSLTWPRNVSTPWLLPGLVVGGLLLLVGVFMLLMDLQARREDEQRRAAAAERAARLSSADATSTAGIPAVGDPDRPLSRREKRDKERAEKAGEEWIDPRTGRVYLAGVEAPDVPTAPASEQVEALSDEAAEASVGAAQGAAVVPGLDEATVAAHRAARELEDDEPFAIASDDEPADADAPAGSAAAPEPAERTASAETTVIDPVEAPVPGAESEEPETAEHAADDDTTETEPVEDAGTEADAEDSETHDGEEDA</sequence>
<feature type="region of interest" description="Disordered" evidence="1">
    <location>
        <begin position="353"/>
        <end position="454"/>
    </location>
</feature>
<feature type="region of interest" description="Disordered" evidence="1">
    <location>
        <begin position="249"/>
        <end position="295"/>
    </location>
</feature>
<dbReference type="AlphaFoldDB" id="A0A0X8JCL6"/>
<accession>A0A0X8JCL6</accession>